<dbReference type="AlphaFoldDB" id="A0A916NM82"/>
<dbReference type="GO" id="GO:0004803">
    <property type="term" value="F:transposase activity"/>
    <property type="evidence" value="ECO:0007669"/>
    <property type="project" value="InterPro"/>
</dbReference>
<dbReference type="Proteomes" id="UP000693672">
    <property type="component" value="Unassembled WGS sequence"/>
</dbReference>
<name>A0A916NM82_9BACL</name>
<evidence type="ECO:0000313" key="3">
    <source>
        <dbReference type="Proteomes" id="UP000693672"/>
    </source>
</evidence>
<protein>
    <recommendedName>
        <fullName evidence="1">Transposase IS110-like N-terminal domain-containing protein</fullName>
    </recommendedName>
</protein>
<dbReference type="GO" id="GO:0003677">
    <property type="term" value="F:DNA binding"/>
    <property type="evidence" value="ECO:0007669"/>
    <property type="project" value="InterPro"/>
</dbReference>
<reference evidence="2" key="1">
    <citation type="submission" date="2021-06" db="EMBL/GenBank/DDBJ databases">
        <authorList>
            <person name="Criscuolo A."/>
        </authorList>
    </citation>
    <scope>NUCLEOTIDE SEQUENCE</scope>
    <source>
        <strain evidence="2">CIP111600</strain>
    </source>
</reference>
<evidence type="ECO:0000313" key="2">
    <source>
        <dbReference type="EMBL" id="CAG7652869.1"/>
    </source>
</evidence>
<comment type="caution">
    <text evidence="2">The sequence shown here is derived from an EMBL/GenBank/DDBJ whole genome shotgun (WGS) entry which is preliminary data.</text>
</comment>
<sequence>MLSGFVINSVTVCSRPDSPHRNQRELRELVRYRRSLIQERSREHNRVQEVLEGANIKLAAVVSDIMRVSSRDMMEAMIEGEEDPEKLAAFARRTLKKKKEELELGLRGNMSAHQRIMLRTMQTLIDFYKPMRKPQWIREI</sequence>
<evidence type="ECO:0000259" key="1">
    <source>
        <dbReference type="Pfam" id="PF01548"/>
    </source>
</evidence>
<keyword evidence="3" id="KW-1185">Reference proteome</keyword>
<dbReference type="InterPro" id="IPR002525">
    <property type="entry name" value="Transp_IS110-like_N"/>
</dbReference>
<dbReference type="GO" id="GO:0006313">
    <property type="term" value="P:DNA transposition"/>
    <property type="evidence" value="ECO:0007669"/>
    <property type="project" value="InterPro"/>
</dbReference>
<dbReference type="EMBL" id="CAJVAS010000081">
    <property type="protein sequence ID" value="CAG7652869.1"/>
    <property type="molecule type" value="Genomic_DNA"/>
</dbReference>
<accession>A0A916NM82</accession>
<feature type="domain" description="Transposase IS110-like N-terminal" evidence="1">
    <location>
        <begin position="18"/>
        <end position="54"/>
    </location>
</feature>
<organism evidence="2 3">
    <name type="scientific">Paenibacillus solanacearum</name>
    <dbReference type="NCBI Taxonomy" id="2048548"/>
    <lineage>
        <taxon>Bacteria</taxon>
        <taxon>Bacillati</taxon>
        <taxon>Bacillota</taxon>
        <taxon>Bacilli</taxon>
        <taxon>Bacillales</taxon>
        <taxon>Paenibacillaceae</taxon>
        <taxon>Paenibacillus</taxon>
    </lineage>
</organism>
<proteinExistence type="predicted"/>
<gene>
    <name evidence="2" type="ORF">PAESOLCIP111_06659</name>
</gene>
<dbReference type="Pfam" id="PF01548">
    <property type="entry name" value="DEDD_Tnp_IS110"/>
    <property type="match status" value="1"/>
</dbReference>